<protein>
    <recommendedName>
        <fullName evidence="2">Metallo-beta-lactamase domain-containing protein</fullName>
    </recommendedName>
</protein>
<dbReference type="EMBL" id="AP024444">
    <property type="protein sequence ID" value="BCS20681.1"/>
    <property type="molecule type" value="Genomic_DNA"/>
</dbReference>
<sequence length="336" mass="37334">MPPNNPLDLLICSTCGTQFSTPTQENLPSCKICDDPRQYVPPTGQAWTTLTELRNSKDPSYKNIFTPDPILGDRLIAIHTEPRVAIGQRAYLCRMDVQTPLPPPPPPPPGSKARGKESDGKTTFNILWDCITYIDDETVSEIKRLGGIDAIVISHPHYFTTHVDWADLFKCPVYLSAEDKEWAVRRGEAQVLFGESSLSFSPQGVYGGDDGRADIVAIKTGGHFPGSTVLWWKSLKTLLIADTIAVVPSARYWVDRPPGTASFTFMWSYPNMIPLSADDVHGIWKAIKHTEFDITRGAFIGMDTDTDSRKRLLDSAQISVKAMGYLDHAIHQEECL</sequence>
<dbReference type="InterPro" id="IPR001279">
    <property type="entry name" value="Metallo-B-lactamas"/>
</dbReference>
<evidence type="ECO:0000256" key="1">
    <source>
        <dbReference type="SAM" id="MobiDB-lite"/>
    </source>
</evidence>
<dbReference type="OrthoDB" id="17458at2759"/>
<evidence type="ECO:0000313" key="3">
    <source>
        <dbReference type="EMBL" id="BCS20681.1"/>
    </source>
</evidence>
<dbReference type="RefSeq" id="XP_041552875.1">
    <property type="nucleotide sequence ID" value="XM_041699829.1"/>
</dbReference>
<dbReference type="AlphaFoldDB" id="A0A7R8AJ18"/>
<reference evidence="3" key="1">
    <citation type="submission" date="2021-01" db="EMBL/GenBank/DDBJ databases">
        <authorList>
            <consortium name="Aspergillus puulaauensis MK2 genome sequencing consortium"/>
            <person name="Kazuki M."/>
            <person name="Futagami T."/>
        </authorList>
    </citation>
    <scope>NUCLEOTIDE SEQUENCE</scope>
    <source>
        <strain evidence="3">MK2</strain>
    </source>
</reference>
<feature type="compositionally biased region" description="Pro residues" evidence="1">
    <location>
        <begin position="100"/>
        <end position="110"/>
    </location>
</feature>
<feature type="domain" description="Metallo-beta-lactamase" evidence="2">
    <location>
        <begin position="144"/>
        <end position="254"/>
    </location>
</feature>
<dbReference type="GeneID" id="64970686"/>
<reference evidence="3" key="2">
    <citation type="submission" date="2021-02" db="EMBL/GenBank/DDBJ databases">
        <title>Aspergillus puulaauensis MK2 genome sequence.</title>
        <authorList>
            <person name="Futagami T."/>
            <person name="Mori K."/>
            <person name="Kadooka C."/>
            <person name="Tanaka T."/>
        </authorList>
    </citation>
    <scope>NUCLEOTIDE SEQUENCE</scope>
    <source>
        <strain evidence="3">MK2</strain>
    </source>
</reference>
<dbReference type="PANTHER" id="PTHR36839:SF1">
    <property type="entry name" value="METALLO-BETA-LACTAMASE FAMILY PROTEIN (AFU_ORTHOLOGUE AFUA_5G12770)"/>
    <property type="match status" value="1"/>
</dbReference>
<gene>
    <name evidence="3" type="ORF">APUU_21113S</name>
</gene>
<keyword evidence="4" id="KW-1185">Reference proteome</keyword>
<dbReference type="PANTHER" id="PTHR36839">
    <property type="entry name" value="METALLO-BETA-LACTAMASE FAMILY PROTEIN (AFU_ORTHOLOGUE AFUA_5G12770)"/>
    <property type="match status" value="1"/>
</dbReference>
<organism evidence="3 4">
    <name type="scientific">Aspergillus puulaauensis</name>
    <dbReference type="NCBI Taxonomy" id="1220207"/>
    <lineage>
        <taxon>Eukaryota</taxon>
        <taxon>Fungi</taxon>
        <taxon>Dikarya</taxon>
        <taxon>Ascomycota</taxon>
        <taxon>Pezizomycotina</taxon>
        <taxon>Eurotiomycetes</taxon>
        <taxon>Eurotiomycetidae</taxon>
        <taxon>Eurotiales</taxon>
        <taxon>Aspergillaceae</taxon>
        <taxon>Aspergillus</taxon>
    </lineage>
</organism>
<proteinExistence type="predicted"/>
<dbReference type="SUPFAM" id="SSF56281">
    <property type="entry name" value="Metallo-hydrolase/oxidoreductase"/>
    <property type="match status" value="1"/>
</dbReference>
<dbReference type="InterPro" id="IPR036866">
    <property type="entry name" value="RibonucZ/Hydroxyglut_hydro"/>
</dbReference>
<evidence type="ECO:0000313" key="4">
    <source>
        <dbReference type="Proteomes" id="UP000654913"/>
    </source>
</evidence>
<name>A0A7R8AJ18_9EURO</name>
<dbReference type="KEGG" id="apuu:APUU_21113S"/>
<feature type="region of interest" description="Disordered" evidence="1">
    <location>
        <begin position="96"/>
        <end position="119"/>
    </location>
</feature>
<accession>A0A7R8AJ18</accession>
<dbReference type="Proteomes" id="UP000654913">
    <property type="component" value="Chromosome 2"/>
</dbReference>
<dbReference type="Pfam" id="PF00753">
    <property type="entry name" value="Lactamase_B"/>
    <property type="match status" value="1"/>
</dbReference>
<evidence type="ECO:0000259" key="2">
    <source>
        <dbReference type="Pfam" id="PF00753"/>
    </source>
</evidence>
<dbReference type="Gene3D" id="3.60.15.10">
    <property type="entry name" value="Ribonuclease Z/Hydroxyacylglutathione hydrolase-like"/>
    <property type="match status" value="1"/>
</dbReference>